<evidence type="ECO:0000313" key="11">
    <source>
        <dbReference type="EMBL" id="CAN98665.1"/>
    </source>
</evidence>
<reference evidence="11 12" key="1">
    <citation type="journal article" date="2007" name="Nat. Biotechnol.">
        <title>Complete genome sequence of the myxobacterium Sorangium cellulosum.</title>
        <authorList>
            <person name="Schneiker S."/>
            <person name="Perlova O."/>
            <person name="Kaiser O."/>
            <person name="Gerth K."/>
            <person name="Alici A."/>
            <person name="Altmeyer M.O."/>
            <person name="Bartels D."/>
            <person name="Bekel T."/>
            <person name="Beyer S."/>
            <person name="Bode E."/>
            <person name="Bode H.B."/>
            <person name="Bolten C.J."/>
            <person name="Choudhuri J.V."/>
            <person name="Doss S."/>
            <person name="Elnakady Y.A."/>
            <person name="Frank B."/>
            <person name="Gaigalat L."/>
            <person name="Goesmann A."/>
            <person name="Groeger C."/>
            <person name="Gross F."/>
            <person name="Jelsbak L."/>
            <person name="Jelsbak L."/>
            <person name="Kalinowski J."/>
            <person name="Kegler C."/>
            <person name="Knauber T."/>
            <person name="Konietzny S."/>
            <person name="Kopp M."/>
            <person name="Krause L."/>
            <person name="Krug D."/>
            <person name="Linke B."/>
            <person name="Mahmud T."/>
            <person name="Martinez-Arias R."/>
            <person name="McHardy A.C."/>
            <person name="Merai M."/>
            <person name="Meyer F."/>
            <person name="Mormann S."/>
            <person name="Munoz-Dorado J."/>
            <person name="Perez J."/>
            <person name="Pradella S."/>
            <person name="Rachid S."/>
            <person name="Raddatz G."/>
            <person name="Rosenau F."/>
            <person name="Rueckert C."/>
            <person name="Sasse F."/>
            <person name="Scharfe M."/>
            <person name="Schuster S.C."/>
            <person name="Suen G."/>
            <person name="Treuner-Lange A."/>
            <person name="Velicer G.J."/>
            <person name="Vorholter F.-J."/>
            <person name="Weissman K.J."/>
            <person name="Welch R.D."/>
            <person name="Wenzel S.C."/>
            <person name="Whitworth D.E."/>
            <person name="Wilhelm S."/>
            <person name="Wittmann C."/>
            <person name="Bloecker H."/>
            <person name="Puehler A."/>
            <person name="Mueller R."/>
        </authorList>
    </citation>
    <scope>NUCLEOTIDE SEQUENCE [LARGE SCALE GENOMIC DNA]</scope>
    <source>
        <strain evidence="12">So ce56</strain>
    </source>
</reference>
<dbReference type="SUPFAM" id="SSF47384">
    <property type="entry name" value="Homodimeric domain of signal transducing histidine kinase"/>
    <property type="match status" value="1"/>
</dbReference>
<evidence type="ECO:0000259" key="10">
    <source>
        <dbReference type="PROSITE" id="PS50113"/>
    </source>
</evidence>
<dbReference type="InterPro" id="IPR029016">
    <property type="entry name" value="GAF-like_dom_sf"/>
</dbReference>
<dbReference type="InterPro" id="IPR000014">
    <property type="entry name" value="PAS"/>
</dbReference>
<dbReference type="STRING" id="448385.sce8495"/>
<dbReference type="eggNOG" id="COG2205">
    <property type="taxonomic scope" value="Bacteria"/>
</dbReference>
<evidence type="ECO:0000256" key="3">
    <source>
        <dbReference type="ARBA" id="ARBA00022553"/>
    </source>
</evidence>
<dbReference type="RefSeq" id="WP_012241104.1">
    <property type="nucleotide sequence ID" value="NC_010162.1"/>
</dbReference>
<evidence type="ECO:0000259" key="9">
    <source>
        <dbReference type="PROSITE" id="PS50110"/>
    </source>
</evidence>
<organism evidence="11 12">
    <name type="scientific">Sorangium cellulosum (strain So ce56)</name>
    <name type="common">Polyangium cellulosum (strain So ce56)</name>
    <dbReference type="NCBI Taxonomy" id="448385"/>
    <lineage>
        <taxon>Bacteria</taxon>
        <taxon>Pseudomonadati</taxon>
        <taxon>Myxococcota</taxon>
        <taxon>Polyangia</taxon>
        <taxon>Polyangiales</taxon>
        <taxon>Polyangiaceae</taxon>
        <taxon>Sorangium</taxon>
    </lineage>
</organism>
<evidence type="ECO:0000256" key="4">
    <source>
        <dbReference type="ARBA" id="ARBA00022679"/>
    </source>
</evidence>
<dbReference type="InterPro" id="IPR005467">
    <property type="entry name" value="His_kinase_dom"/>
</dbReference>
<dbReference type="PROSITE" id="PS50113">
    <property type="entry name" value="PAC"/>
    <property type="match status" value="1"/>
</dbReference>
<dbReference type="KEGG" id="scl:sce8495"/>
<evidence type="ECO:0000256" key="1">
    <source>
        <dbReference type="ARBA" id="ARBA00000085"/>
    </source>
</evidence>
<dbReference type="eggNOG" id="COG0745">
    <property type="taxonomic scope" value="Bacteria"/>
</dbReference>
<dbReference type="InterPro" id="IPR000700">
    <property type="entry name" value="PAS-assoc_C"/>
</dbReference>
<feature type="modified residue" description="4-aspartylphosphate" evidence="6">
    <location>
        <position position="849"/>
    </location>
</feature>
<dbReference type="PROSITE" id="PS50109">
    <property type="entry name" value="HIS_KIN"/>
    <property type="match status" value="1"/>
</dbReference>
<evidence type="ECO:0000313" key="12">
    <source>
        <dbReference type="Proteomes" id="UP000002139"/>
    </source>
</evidence>
<dbReference type="Pfam" id="PF02518">
    <property type="entry name" value="HATPase_c"/>
    <property type="match status" value="1"/>
</dbReference>
<feature type="region of interest" description="Disordered" evidence="7">
    <location>
        <begin position="1"/>
        <end position="21"/>
    </location>
</feature>
<keyword evidence="5" id="KW-0418">Kinase</keyword>
<dbReference type="PRINTS" id="PR00344">
    <property type="entry name" value="BCTRLSENSOR"/>
</dbReference>
<dbReference type="EMBL" id="AM746676">
    <property type="protein sequence ID" value="CAN98665.1"/>
    <property type="molecule type" value="Genomic_DNA"/>
</dbReference>
<dbReference type="Pfam" id="PF00512">
    <property type="entry name" value="HisKA"/>
    <property type="match status" value="1"/>
</dbReference>
<protein>
    <recommendedName>
        <fullName evidence="2">histidine kinase</fullName>
        <ecNumber evidence="2">2.7.13.3</ecNumber>
    </recommendedName>
</protein>
<evidence type="ECO:0000256" key="2">
    <source>
        <dbReference type="ARBA" id="ARBA00012438"/>
    </source>
</evidence>
<dbReference type="InterPro" id="IPR011006">
    <property type="entry name" value="CheY-like_superfamily"/>
</dbReference>
<evidence type="ECO:0000256" key="6">
    <source>
        <dbReference type="PROSITE-ProRule" id="PRU00169"/>
    </source>
</evidence>
<sequence>MRRPEAPATARESGLMSAGEPSVTMEAEQLQRLLDALPALISYIGSDERYGVVNRAYERWFGEDSGSVVGRQVREVIGDAAYAAVKPHITAVLAGRPQDFESRLTYREGRRRHVRIQYIPHLGASGDVRGFFALVADVSEQKRAEDARRFLADASAALDPAQGRDAGFRRVAALAVASVADLCAVHTLEPDGSVHARVVAHADPAKAELAARLARRGHPLPAPGTPPSPLREVLHGGHGRLLPDLAGHALAGEDHLAVLRELGCRSAVIVPIRGDGCVLAALTLASAEAERTFDAADLAFAEELSQRIEVALQRVRLYDMARDAESEARRRFLAEQEARRAAERAAQRMAGLQRITAALADALTSEAVAQVVVDIGVAAAGAYAGTIVVTAGDELECLKEVGYGRETVERFRQMPLDAALPLTDALRTGAPVWLRSREECSARYPPIASAVLSGATVSLCCLPLVVQERPIGVLGLSFAEPRPFDQEEQEFLVAVSRQCAQAMERARLHEERAAFVERERRVALENARLYREAHEADRRKDEFIAMLSHELRNPLAPLTTGLELLQMSAQMSAGERADRDDRQILATLERQVKTIVRLVDDLLDVSRITRGKIELKRERLDVASVVMAAVESVRPLLVQRGHDLVLSVDRGVFVHGDRVRLEQVVVNLLNNAIKYTNPGGRVSLACAAIAGDARIRVTDTGVGISAELLPRVFEPFMQARRTLDRSQGGLGIGLTLVKRLGELHGGRVEALSGGPGEGTAISVWLPLAGAPSAPAEAPAPPALPPALEAAPPRATTRPLHVLLVDDNVDAAEGLRRVLQLHGHAVSMAHDGPAALEAARASRPDLVLLDIGLPGMDGYEVVRRLRAEPELTRPYIAALSGYGQDQDRRRSREAGFDAHLTKPVATEQLLSLLAEAAPRG</sequence>
<dbReference type="PANTHER" id="PTHR43547:SF2">
    <property type="entry name" value="HYBRID SIGNAL TRANSDUCTION HISTIDINE KINASE C"/>
    <property type="match status" value="1"/>
</dbReference>
<dbReference type="eggNOG" id="COG2461">
    <property type="taxonomic scope" value="Bacteria"/>
</dbReference>
<dbReference type="eggNOG" id="COG2203">
    <property type="taxonomic scope" value="Bacteria"/>
</dbReference>
<gene>
    <name evidence="11" type="ordered locus">sce8495</name>
</gene>
<dbReference type="Gene3D" id="3.40.50.2300">
    <property type="match status" value="1"/>
</dbReference>
<dbReference type="BioCyc" id="SCEL448385:SCE_RS43520-MONOMER"/>
<feature type="domain" description="PAC" evidence="10">
    <location>
        <begin position="98"/>
        <end position="150"/>
    </location>
</feature>
<dbReference type="Gene3D" id="3.30.450.40">
    <property type="match status" value="2"/>
</dbReference>
<dbReference type="Pfam" id="PF01590">
    <property type="entry name" value="GAF"/>
    <property type="match status" value="1"/>
</dbReference>
<dbReference type="InterPro" id="IPR036890">
    <property type="entry name" value="HATPase_C_sf"/>
</dbReference>
<dbReference type="InterPro" id="IPR003661">
    <property type="entry name" value="HisK_dim/P_dom"/>
</dbReference>
<dbReference type="Pfam" id="PF00072">
    <property type="entry name" value="Response_reg"/>
    <property type="match status" value="1"/>
</dbReference>
<dbReference type="SUPFAM" id="SSF55785">
    <property type="entry name" value="PYP-like sensor domain (PAS domain)"/>
    <property type="match status" value="1"/>
</dbReference>
<dbReference type="GO" id="GO:0000155">
    <property type="term" value="F:phosphorelay sensor kinase activity"/>
    <property type="evidence" value="ECO:0007669"/>
    <property type="project" value="InterPro"/>
</dbReference>
<dbReference type="CDD" id="cd00130">
    <property type="entry name" value="PAS"/>
    <property type="match status" value="1"/>
</dbReference>
<evidence type="ECO:0000256" key="7">
    <source>
        <dbReference type="SAM" id="MobiDB-lite"/>
    </source>
</evidence>
<dbReference type="SUPFAM" id="SSF55874">
    <property type="entry name" value="ATPase domain of HSP90 chaperone/DNA topoisomerase II/histidine kinase"/>
    <property type="match status" value="1"/>
</dbReference>
<comment type="catalytic activity">
    <reaction evidence="1">
        <text>ATP + protein L-histidine = ADP + protein N-phospho-L-histidine.</text>
        <dbReference type="EC" id="2.7.13.3"/>
    </reaction>
</comment>
<dbReference type="EC" id="2.7.13.3" evidence="2"/>
<dbReference type="SMART" id="SM00065">
    <property type="entry name" value="GAF"/>
    <property type="match status" value="2"/>
</dbReference>
<dbReference type="NCBIfam" id="TIGR00229">
    <property type="entry name" value="sensory_box"/>
    <property type="match status" value="1"/>
</dbReference>
<dbReference type="InterPro" id="IPR003018">
    <property type="entry name" value="GAF"/>
</dbReference>
<feature type="domain" description="Response regulatory" evidence="9">
    <location>
        <begin position="800"/>
        <end position="916"/>
    </location>
</feature>
<dbReference type="SMART" id="SM00387">
    <property type="entry name" value="HATPase_c"/>
    <property type="match status" value="1"/>
</dbReference>
<dbReference type="HOGENOM" id="CLU_000445_114_15_7"/>
<keyword evidence="3 6" id="KW-0597">Phosphoprotein</keyword>
<dbReference type="SMART" id="SM00448">
    <property type="entry name" value="REC"/>
    <property type="match status" value="1"/>
</dbReference>
<accession>A9FUT2</accession>
<evidence type="ECO:0000259" key="8">
    <source>
        <dbReference type="PROSITE" id="PS50109"/>
    </source>
</evidence>
<dbReference type="Gene3D" id="1.10.287.130">
    <property type="match status" value="1"/>
</dbReference>
<dbReference type="Gene3D" id="3.30.565.10">
    <property type="entry name" value="Histidine kinase-like ATPase, C-terminal domain"/>
    <property type="match status" value="1"/>
</dbReference>
<dbReference type="Pfam" id="PF08448">
    <property type="entry name" value="PAS_4"/>
    <property type="match status" value="1"/>
</dbReference>
<dbReference type="Gene3D" id="3.30.450.20">
    <property type="entry name" value="PAS domain"/>
    <property type="match status" value="1"/>
</dbReference>
<keyword evidence="4 11" id="KW-0808">Transferase</keyword>
<keyword evidence="12" id="KW-1185">Reference proteome</keyword>
<feature type="domain" description="Histidine kinase" evidence="8">
    <location>
        <begin position="546"/>
        <end position="769"/>
    </location>
</feature>
<dbReference type="CDD" id="cd17580">
    <property type="entry name" value="REC_2_DhkD-like"/>
    <property type="match status" value="1"/>
</dbReference>
<dbReference type="Pfam" id="PF13185">
    <property type="entry name" value="GAF_2"/>
    <property type="match status" value="1"/>
</dbReference>
<dbReference type="AlphaFoldDB" id="A9FUT2"/>
<dbReference type="InterPro" id="IPR036097">
    <property type="entry name" value="HisK_dim/P_sf"/>
</dbReference>
<evidence type="ECO:0000256" key="5">
    <source>
        <dbReference type="ARBA" id="ARBA00022777"/>
    </source>
</evidence>
<dbReference type="SUPFAM" id="SSF55781">
    <property type="entry name" value="GAF domain-like"/>
    <property type="match status" value="2"/>
</dbReference>
<dbReference type="SMART" id="SM00388">
    <property type="entry name" value="HisKA"/>
    <property type="match status" value="1"/>
</dbReference>
<dbReference type="InterPro" id="IPR013656">
    <property type="entry name" value="PAS_4"/>
</dbReference>
<dbReference type="OrthoDB" id="5479234at2"/>
<name>A9FUT2_SORC5</name>
<proteinExistence type="predicted"/>
<dbReference type="PROSITE" id="PS50110">
    <property type="entry name" value="RESPONSE_REGULATORY"/>
    <property type="match status" value="1"/>
</dbReference>
<dbReference type="PANTHER" id="PTHR43547">
    <property type="entry name" value="TWO-COMPONENT HISTIDINE KINASE"/>
    <property type="match status" value="1"/>
</dbReference>
<dbReference type="SUPFAM" id="SSF52172">
    <property type="entry name" value="CheY-like"/>
    <property type="match status" value="1"/>
</dbReference>
<dbReference type="CDD" id="cd00082">
    <property type="entry name" value="HisKA"/>
    <property type="match status" value="1"/>
</dbReference>
<dbReference type="InterPro" id="IPR001789">
    <property type="entry name" value="Sig_transdc_resp-reg_receiver"/>
</dbReference>
<dbReference type="InterPro" id="IPR035965">
    <property type="entry name" value="PAS-like_dom_sf"/>
</dbReference>
<dbReference type="InterPro" id="IPR004358">
    <property type="entry name" value="Sig_transdc_His_kin-like_C"/>
</dbReference>
<dbReference type="Proteomes" id="UP000002139">
    <property type="component" value="Chromosome"/>
</dbReference>
<dbReference type="FunFam" id="3.30.565.10:FF:000006">
    <property type="entry name" value="Sensor histidine kinase WalK"/>
    <property type="match status" value="1"/>
</dbReference>
<dbReference type="InterPro" id="IPR003594">
    <property type="entry name" value="HATPase_dom"/>
</dbReference>